<sequence>MKAKHVYESLPLDKDGRAHYGNTENETWAFLLKRQKELMQTRASKEYLKGVELLHFTDKIPQHFEITEILKQHTGWGVEPVPALIQPEEFFSLLANKRFPAANFIRTPEDIDYIQEPDVFHELFGHCPLLTNAPYAEFMHQYGKLALLADKKTQMRMFRLFWFTIEFGLIREEGQIKAYGGGILSSKSEVIYSVESDIPERRELDPMDALRTPFRIDILQPVYFVINSFDDLFKLIEKDPLKMAQESFLLPDFPAKFERKKKAK</sequence>
<dbReference type="InterPro" id="IPR018301">
    <property type="entry name" value="ArAA_hydroxylase_Fe/CU_BS"/>
</dbReference>
<dbReference type="Gene3D" id="1.10.800.10">
    <property type="entry name" value="Aromatic amino acid hydroxylase"/>
    <property type="match status" value="1"/>
</dbReference>
<evidence type="ECO:0000256" key="1">
    <source>
        <dbReference type="ARBA" id="ARBA00001060"/>
    </source>
</evidence>
<feature type="domain" description="Biopterin-dependent aromatic amino acid hydroxylase family profile" evidence="13">
    <location>
        <begin position="1"/>
        <end position="264"/>
    </location>
</feature>
<gene>
    <name evidence="14" type="primary">phhA</name>
    <name evidence="14" type="ORF">SHI21_06470</name>
</gene>
<dbReference type="Pfam" id="PF00351">
    <property type="entry name" value="Biopterin_H"/>
    <property type="match status" value="1"/>
</dbReference>
<keyword evidence="10" id="KW-0503">Monooxygenase</keyword>
<proteinExistence type="inferred from homology"/>
<protein>
    <recommendedName>
        <fullName evidence="6">Phenylalanine-4-hydroxylase</fullName>
        <ecNumber evidence="5">1.14.16.1</ecNumber>
    </recommendedName>
    <alternativeName>
        <fullName evidence="12">Phe-4-monooxygenase</fullName>
    </alternativeName>
</protein>
<dbReference type="RefSeq" id="WP_323575464.1">
    <property type="nucleotide sequence ID" value="NZ_JAYGJQ010000001.1"/>
</dbReference>
<dbReference type="InterPro" id="IPR005960">
    <property type="entry name" value="Phe-4-hydroxylase_mono"/>
</dbReference>
<dbReference type="PANTHER" id="PTHR11473">
    <property type="entry name" value="AROMATIC AMINO ACID HYDROXYLASE"/>
    <property type="match status" value="1"/>
</dbReference>
<dbReference type="InterPro" id="IPR036329">
    <property type="entry name" value="Aro-AA_hydroxylase_C_sf"/>
</dbReference>
<dbReference type="PANTHER" id="PTHR11473:SF24">
    <property type="entry name" value="PHENYLALANINE-4-HYDROXYLASE"/>
    <property type="match status" value="1"/>
</dbReference>
<evidence type="ECO:0000313" key="15">
    <source>
        <dbReference type="Proteomes" id="UP001302274"/>
    </source>
</evidence>
<evidence type="ECO:0000313" key="14">
    <source>
        <dbReference type="EMBL" id="MEA9355834.1"/>
    </source>
</evidence>
<dbReference type="InterPro" id="IPR019774">
    <property type="entry name" value="Aromatic-AA_hydroxylase_C"/>
</dbReference>
<dbReference type="PROSITE" id="PS00367">
    <property type="entry name" value="BH4_AAA_HYDROXYL_1"/>
    <property type="match status" value="1"/>
</dbReference>
<evidence type="ECO:0000256" key="11">
    <source>
        <dbReference type="ARBA" id="ARBA00023232"/>
    </source>
</evidence>
<dbReference type="EMBL" id="JAYGJQ010000001">
    <property type="protein sequence ID" value="MEA9355834.1"/>
    <property type="molecule type" value="Genomic_DNA"/>
</dbReference>
<dbReference type="PRINTS" id="PR00372">
    <property type="entry name" value="FYWHYDRXLASE"/>
</dbReference>
<keyword evidence="9" id="KW-0408">Iron</keyword>
<comment type="cofactor">
    <cofactor evidence="2">
        <name>Fe(2+)</name>
        <dbReference type="ChEBI" id="CHEBI:29033"/>
    </cofactor>
</comment>
<evidence type="ECO:0000259" key="13">
    <source>
        <dbReference type="PROSITE" id="PS51410"/>
    </source>
</evidence>
<dbReference type="SUPFAM" id="SSF56534">
    <property type="entry name" value="Aromatic aminoacid monoxygenases, catalytic and oligomerization domains"/>
    <property type="match status" value="1"/>
</dbReference>
<name>A0ABU5VS11_9BACT</name>
<keyword evidence="7" id="KW-0479">Metal-binding</keyword>
<evidence type="ECO:0000256" key="4">
    <source>
        <dbReference type="ARBA" id="ARBA00009712"/>
    </source>
</evidence>
<dbReference type="InterPro" id="IPR001273">
    <property type="entry name" value="ArAA_hydroxylase"/>
</dbReference>
<comment type="catalytic activity">
    <reaction evidence="1">
        <text>(6R)-L-erythro-5,6,7,8-tetrahydrobiopterin + L-phenylalanine + O2 = (4aS,6R)-4a-hydroxy-L-erythro-5,6,7,8-tetrahydrobiopterin + L-tyrosine</text>
        <dbReference type="Rhea" id="RHEA:20273"/>
        <dbReference type="ChEBI" id="CHEBI:15379"/>
        <dbReference type="ChEBI" id="CHEBI:15642"/>
        <dbReference type="ChEBI" id="CHEBI:58095"/>
        <dbReference type="ChEBI" id="CHEBI:58315"/>
        <dbReference type="ChEBI" id="CHEBI:59560"/>
        <dbReference type="EC" id="1.14.16.1"/>
    </reaction>
</comment>
<dbReference type="EC" id="1.14.16.1" evidence="5"/>
<comment type="pathway">
    <text evidence="3">Amino-acid degradation; L-phenylalanine degradation; acetoacetate and fumarate from L-phenylalanine: step 1/6.</text>
</comment>
<accession>A0ABU5VS11</accession>
<dbReference type="InterPro" id="IPR036951">
    <property type="entry name" value="ArAA_hydroxylase_sf"/>
</dbReference>
<keyword evidence="15" id="KW-1185">Reference proteome</keyword>
<evidence type="ECO:0000256" key="5">
    <source>
        <dbReference type="ARBA" id="ARBA00011995"/>
    </source>
</evidence>
<evidence type="ECO:0000256" key="2">
    <source>
        <dbReference type="ARBA" id="ARBA00001954"/>
    </source>
</evidence>
<evidence type="ECO:0000256" key="8">
    <source>
        <dbReference type="ARBA" id="ARBA00023002"/>
    </source>
</evidence>
<dbReference type="NCBIfam" id="TIGR01267">
    <property type="entry name" value="Phe4hydrox_mono"/>
    <property type="match status" value="1"/>
</dbReference>
<dbReference type="NCBIfam" id="NF008877">
    <property type="entry name" value="PRK11913.1-2"/>
    <property type="match status" value="1"/>
</dbReference>
<dbReference type="GO" id="GO:0004505">
    <property type="term" value="F:phenylalanine 4-monooxygenase activity"/>
    <property type="evidence" value="ECO:0007669"/>
    <property type="project" value="UniProtKB-EC"/>
</dbReference>
<evidence type="ECO:0000256" key="7">
    <source>
        <dbReference type="ARBA" id="ARBA00022723"/>
    </source>
</evidence>
<comment type="caution">
    <text evidence="14">The sequence shown here is derived from an EMBL/GenBank/DDBJ whole genome shotgun (WGS) entry which is preliminary data.</text>
</comment>
<reference evidence="14 15" key="1">
    <citation type="submission" date="2023-11" db="EMBL/GenBank/DDBJ databases">
        <title>A Novel Polar Bacteriovorax (B. antarcticus) Isolated from the Biocrust in Antarctica.</title>
        <authorList>
            <person name="Mun W."/>
            <person name="Choi S.Y."/>
            <person name="Mitchell R.J."/>
        </authorList>
    </citation>
    <scope>NUCLEOTIDE SEQUENCE [LARGE SCALE GENOMIC DNA]</scope>
    <source>
        <strain evidence="14 15">PP10</strain>
    </source>
</reference>
<organism evidence="14 15">
    <name type="scientific">Bacteriovorax antarcticus</name>
    <dbReference type="NCBI Taxonomy" id="3088717"/>
    <lineage>
        <taxon>Bacteria</taxon>
        <taxon>Pseudomonadati</taxon>
        <taxon>Bdellovibrionota</taxon>
        <taxon>Bacteriovoracia</taxon>
        <taxon>Bacteriovoracales</taxon>
        <taxon>Bacteriovoracaceae</taxon>
        <taxon>Bacteriovorax</taxon>
    </lineage>
</organism>
<dbReference type="PROSITE" id="PS51410">
    <property type="entry name" value="BH4_AAA_HYDROXYL_2"/>
    <property type="match status" value="1"/>
</dbReference>
<evidence type="ECO:0000256" key="9">
    <source>
        <dbReference type="ARBA" id="ARBA00023004"/>
    </source>
</evidence>
<evidence type="ECO:0000256" key="10">
    <source>
        <dbReference type="ARBA" id="ARBA00023033"/>
    </source>
</evidence>
<evidence type="ECO:0000256" key="6">
    <source>
        <dbReference type="ARBA" id="ARBA00020276"/>
    </source>
</evidence>
<keyword evidence="11" id="KW-0585">Phenylalanine catabolism</keyword>
<keyword evidence="8 14" id="KW-0560">Oxidoreductase</keyword>
<evidence type="ECO:0000256" key="12">
    <source>
        <dbReference type="ARBA" id="ARBA00029922"/>
    </source>
</evidence>
<dbReference type="Proteomes" id="UP001302274">
    <property type="component" value="Unassembled WGS sequence"/>
</dbReference>
<evidence type="ECO:0000256" key="3">
    <source>
        <dbReference type="ARBA" id="ARBA00005088"/>
    </source>
</evidence>
<comment type="similarity">
    <text evidence="4">Belongs to the biopterin-dependent aromatic amino acid hydroxylase family.</text>
</comment>